<protein>
    <submittedName>
        <fullName evidence="2">Uncharacterized protein</fullName>
    </submittedName>
</protein>
<dbReference type="Proteomes" id="UP000230859">
    <property type="component" value="Unassembled WGS sequence"/>
</dbReference>
<evidence type="ECO:0000256" key="1">
    <source>
        <dbReference type="SAM" id="Phobius"/>
    </source>
</evidence>
<name>A0A2H0LKW5_9BACT</name>
<keyword evidence="1" id="KW-1133">Transmembrane helix</keyword>
<feature type="transmembrane region" description="Helical" evidence="1">
    <location>
        <begin position="47"/>
        <end position="68"/>
    </location>
</feature>
<organism evidence="2 3">
    <name type="scientific">Candidatus Abzuiibacterium crystallinum</name>
    <dbReference type="NCBI Taxonomy" id="1974748"/>
    <lineage>
        <taxon>Bacteria</taxon>
        <taxon>Pseudomonadati</taxon>
        <taxon>Candidatus Omnitrophota</taxon>
        <taxon>Candidatus Abzuiibacterium</taxon>
    </lineage>
</organism>
<comment type="caution">
    <text evidence="2">The sequence shown here is derived from an EMBL/GenBank/DDBJ whole genome shotgun (WGS) entry which is preliminary data.</text>
</comment>
<gene>
    <name evidence="2" type="ORF">COV74_10320</name>
</gene>
<evidence type="ECO:0000313" key="3">
    <source>
        <dbReference type="Proteomes" id="UP000230859"/>
    </source>
</evidence>
<evidence type="ECO:0000313" key="2">
    <source>
        <dbReference type="EMBL" id="PIQ84987.1"/>
    </source>
</evidence>
<keyword evidence="1" id="KW-0472">Membrane</keyword>
<accession>A0A2H0LKW5</accession>
<proteinExistence type="predicted"/>
<dbReference type="EMBL" id="PCVY01000076">
    <property type="protein sequence ID" value="PIQ84987.1"/>
    <property type="molecule type" value="Genomic_DNA"/>
</dbReference>
<sequence length="184" mass="20549">MDFNSEEQKIKDWFEKHPLKELPKEITKNYVAEVREKINAEAAGPHFGIQAFAFSFALVGALAVLFLLNHQFQQVMEMLQPQEVITTPVSSQVTLPPVVSTDANAEKRVSEPEVLDKPEPVILKQTESSQPAELDVNQVINSIADDIFILEMLGETEGLEDLLPANEDKFASELEFFGQIVPAI</sequence>
<reference evidence="2 3" key="1">
    <citation type="submission" date="2017-09" db="EMBL/GenBank/DDBJ databases">
        <title>Depth-based differentiation of microbial function through sediment-hosted aquifers and enrichment of novel symbionts in the deep terrestrial subsurface.</title>
        <authorList>
            <person name="Probst A.J."/>
            <person name="Ladd B."/>
            <person name="Jarett J.K."/>
            <person name="Geller-Mcgrath D.E."/>
            <person name="Sieber C.M."/>
            <person name="Emerson J.B."/>
            <person name="Anantharaman K."/>
            <person name="Thomas B.C."/>
            <person name="Malmstrom R."/>
            <person name="Stieglmeier M."/>
            <person name="Klingl A."/>
            <person name="Woyke T."/>
            <person name="Ryan C.M."/>
            <person name="Banfield J.F."/>
        </authorList>
    </citation>
    <scope>NUCLEOTIDE SEQUENCE [LARGE SCALE GENOMIC DNA]</scope>
    <source>
        <strain evidence="2">CG11_big_fil_rev_8_21_14_0_20_45_26</strain>
    </source>
</reference>
<keyword evidence="1" id="KW-0812">Transmembrane</keyword>
<dbReference type="AlphaFoldDB" id="A0A2H0LKW5"/>